<dbReference type="PANTHER" id="PTHR37309">
    <property type="entry name" value="SLR0284 PROTEIN"/>
    <property type="match status" value="1"/>
</dbReference>
<name>A0A023BWT4_9FLAO</name>
<dbReference type="PANTHER" id="PTHR37309:SF1">
    <property type="entry name" value="SLR0284 PROTEIN"/>
    <property type="match status" value="1"/>
</dbReference>
<dbReference type="AlphaFoldDB" id="A0A023BWT4"/>
<accession>A0A023BWT4</accession>
<keyword evidence="1" id="KW-0812">Transmembrane</keyword>
<gene>
    <name evidence="2" type="ORF">ATO12_11735</name>
</gene>
<dbReference type="RefSeq" id="WP_034241331.1">
    <property type="nucleotide sequence ID" value="NZ_AQRA01000003.1"/>
</dbReference>
<feature type="transmembrane region" description="Helical" evidence="1">
    <location>
        <begin position="58"/>
        <end position="82"/>
    </location>
</feature>
<dbReference type="OrthoDB" id="6402664at2"/>
<keyword evidence="3" id="KW-1185">Reference proteome</keyword>
<organism evidence="2 3">
    <name type="scientific">Aquimarina atlantica</name>
    <dbReference type="NCBI Taxonomy" id="1317122"/>
    <lineage>
        <taxon>Bacteria</taxon>
        <taxon>Pseudomonadati</taxon>
        <taxon>Bacteroidota</taxon>
        <taxon>Flavobacteriia</taxon>
        <taxon>Flavobacteriales</taxon>
        <taxon>Flavobacteriaceae</taxon>
        <taxon>Aquimarina</taxon>
    </lineage>
</organism>
<feature type="transmembrane region" description="Helical" evidence="1">
    <location>
        <begin position="88"/>
        <end position="110"/>
    </location>
</feature>
<proteinExistence type="predicted"/>
<reference evidence="2 3" key="1">
    <citation type="submission" date="2014-04" db="EMBL/GenBank/DDBJ databases">
        <title>Aquimarina sp. 22II-S11-z7 Genome Sequencing.</title>
        <authorList>
            <person name="Lai Q."/>
        </authorList>
    </citation>
    <scope>NUCLEOTIDE SEQUENCE [LARGE SCALE GENOMIC DNA]</scope>
    <source>
        <strain evidence="2 3">22II-S11-z7</strain>
    </source>
</reference>
<dbReference type="InterPro" id="IPR007165">
    <property type="entry name" value="Phage_holin_4_2"/>
</dbReference>
<dbReference type="EMBL" id="AQRA01000003">
    <property type="protein sequence ID" value="EZH74434.1"/>
    <property type="molecule type" value="Genomic_DNA"/>
</dbReference>
<sequence length="115" mass="12400">MNLILKLILNALAVLLLAKILPGVGVDNYVSALIVAVVLAILNTIVKPLLIILTLPATILTLGLFLLVINAAIILLADYFIAGFSVNGWLWALIFSVLLSVFQSILHSILKKDKN</sequence>
<comment type="caution">
    <text evidence="2">The sequence shown here is derived from an EMBL/GenBank/DDBJ whole genome shotgun (WGS) entry which is preliminary data.</text>
</comment>
<keyword evidence="1" id="KW-1133">Transmembrane helix</keyword>
<dbReference type="STRING" id="1317122.ATO12_11735"/>
<dbReference type="Proteomes" id="UP000023541">
    <property type="component" value="Unassembled WGS sequence"/>
</dbReference>
<evidence type="ECO:0000313" key="2">
    <source>
        <dbReference type="EMBL" id="EZH74434.1"/>
    </source>
</evidence>
<keyword evidence="1" id="KW-0472">Membrane</keyword>
<evidence type="ECO:0000256" key="1">
    <source>
        <dbReference type="SAM" id="Phobius"/>
    </source>
</evidence>
<protein>
    <submittedName>
        <fullName evidence="2">Membrane protein</fullName>
    </submittedName>
</protein>
<dbReference type="Pfam" id="PF04020">
    <property type="entry name" value="Phage_holin_4_2"/>
    <property type="match status" value="1"/>
</dbReference>
<dbReference type="eggNOG" id="COG1950">
    <property type="taxonomic scope" value="Bacteria"/>
</dbReference>
<feature type="transmembrane region" description="Helical" evidence="1">
    <location>
        <begin position="28"/>
        <end position="46"/>
    </location>
</feature>
<evidence type="ECO:0000313" key="3">
    <source>
        <dbReference type="Proteomes" id="UP000023541"/>
    </source>
</evidence>